<dbReference type="Proteomes" id="UP000320593">
    <property type="component" value="Unassembled WGS sequence"/>
</dbReference>
<dbReference type="EMBL" id="VLLF01000002">
    <property type="protein sequence ID" value="TWI90549.1"/>
    <property type="molecule type" value="Genomic_DNA"/>
</dbReference>
<protein>
    <submittedName>
        <fullName evidence="2">Uncharacterized protein</fullName>
    </submittedName>
</protein>
<evidence type="ECO:0000256" key="1">
    <source>
        <dbReference type="SAM" id="MobiDB-lite"/>
    </source>
</evidence>
<keyword evidence="3" id="KW-1185">Reference proteome</keyword>
<name>A0A562TA60_9HYPH</name>
<dbReference type="AlphaFoldDB" id="A0A562TA60"/>
<feature type="compositionally biased region" description="Pro residues" evidence="1">
    <location>
        <begin position="77"/>
        <end position="94"/>
    </location>
</feature>
<sequence length="395" mass="42929">MQAGVVLLMPDCQPKTRAAKQLPSPWQTQYLCDSNLIKKQGINLKTQPALWWARIVGALWFALAVSLSGAAMGQDVPLPPKAKPDPNAPIPEPETPIQNLLDREPEPLFSDTLVPYAPATGGNTGFSGYQDQGALYLMAKLTRDTQPIESGLIWRIYSETMNTDGRLELVATARGGDAEFRLDPGSYLIHTAYGHATATNRIVIGRDVQSKMVILNAGGIKLDAALADDTPLVSPELRFDIYGTEFNERGERNLIAENVQPDKIIRLAPDTYHIVSNYGSANAIVRADVQVIPGRLTEATIYHNAADITLKLVNEEGGEAIANTSWSVLSPGGDVVVEANGAFPDFVLAAGEYEVVARNNGRLFQRTFVVEAGLNREVEVLARVKKDSQRAGARK</sequence>
<accession>A0A562TA60</accession>
<reference evidence="2 3" key="1">
    <citation type="submission" date="2019-07" db="EMBL/GenBank/DDBJ databases">
        <title>Genomic Encyclopedia of Archaeal and Bacterial Type Strains, Phase II (KMG-II): from individual species to whole genera.</title>
        <authorList>
            <person name="Goeker M."/>
        </authorList>
    </citation>
    <scope>NUCLEOTIDE SEQUENCE [LARGE SCALE GENOMIC DNA]</scope>
    <source>
        <strain evidence="2 3">ATCC BAA-252</strain>
    </source>
</reference>
<gene>
    <name evidence="2" type="ORF">JM93_01532</name>
</gene>
<proteinExistence type="predicted"/>
<comment type="caution">
    <text evidence="2">The sequence shown here is derived from an EMBL/GenBank/DDBJ whole genome shotgun (WGS) entry which is preliminary data.</text>
</comment>
<feature type="region of interest" description="Disordered" evidence="1">
    <location>
        <begin position="76"/>
        <end position="95"/>
    </location>
</feature>
<evidence type="ECO:0000313" key="3">
    <source>
        <dbReference type="Proteomes" id="UP000320593"/>
    </source>
</evidence>
<organism evidence="2 3">
    <name type="scientific">Roseibium hamelinense</name>
    <dbReference type="NCBI Taxonomy" id="150831"/>
    <lineage>
        <taxon>Bacteria</taxon>
        <taxon>Pseudomonadati</taxon>
        <taxon>Pseudomonadota</taxon>
        <taxon>Alphaproteobacteria</taxon>
        <taxon>Hyphomicrobiales</taxon>
        <taxon>Stappiaceae</taxon>
        <taxon>Roseibium</taxon>
    </lineage>
</organism>
<evidence type="ECO:0000313" key="2">
    <source>
        <dbReference type="EMBL" id="TWI90549.1"/>
    </source>
</evidence>